<comment type="function">
    <text evidence="7">May play the central regulatory role in sporulation. It may be an element of the effector pathway responsible for the activation of sporulation genes in response to nutritional stress. Spo0A may act in concert with spo0H (a sigma factor) to control the expression of some genes that are critical to the sporulation process.</text>
</comment>
<evidence type="ECO:0000313" key="13">
    <source>
        <dbReference type="Proteomes" id="UP000010420"/>
    </source>
</evidence>
<keyword evidence="6" id="KW-0804">Transcription</keyword>
<evidence type="ECO:0000259" key="11">
    <source>
        <dbReference type="PROSITE" id="PS51755"/>
    </source>
</evidence>
<evidence type="ECO:0000256" key="9">
    <source>
        <dbReference type="PROSITE-ProRule" id="PRU01091"/>
    </source>
</evidence>
<proteinExistence type="predicted"/>
<dbReference type="EMBL" id="AMEZ01000070">
    <property type="protein sequence ID" value="EKY25421.1"/>
    <property type="molecule type" value="Genomic_DNA"/>
</dbReference>
<evidence type="ECO:0000256" key="5">
    <source>
        <dbReference type="ARBA" id="ARBA00023125"/>
    </source>
</evidence>
<sequence>MDKRKILVVEDEYSINDGLTFALRKEGYDVRSAFNGREALELFKEFNPEVVLLDLMLPDIDGFDICREISKSTYVIMITARGDIFDKIVGLELGADDYIVKPFEIREVLVRIKVIFRRKEKHLKNTLPKESPEVIKGITILSKDRIVLKNKKEVPLRKKEFDLLNFLYENRGIIFSREDLLEKVWGYDYGGDTRTVDVHIRRLRNKLNEEKDNSIVETVFGVGYVVR</sequence>
<organism evidence="12 13">
    <name type="scientific">Clostridium celatum DSM 1785</name>
    <dbReference type="NCBI Taxonomy" id="545697"/>
    <lineage>
        <taxon>Bacteria</taxon>
        <taxon>Bacillati</taxon>
        <taxon>Bacillota</taxon>
        <taxon>Clostridia</taxon>
        <taxon>Eubacteriales</taxon>
        <taxon>Clostridiaceae</taxon>
        <taxon>Clostridium</taxon>
    </lineage>
</organism>
<evidence type="ECO:0000259" key="10">
    <source>
        <dbReference type="PROSITE" id="PS50110"/>
    </source>
</evidence>
<reference evidence="12 13" key="1">
    <citation type="submission" date="2012-05" db="EMBL/GenBank/DDBJ databases">
        <authorList>
            <person name="Weinstock G."/>
            <person name="Sodergren E."/>
            <person name="Lobos E.A."/>
            <person name="Fulton L."/>
            <person name="Fulton R."/>
            <person name="Courtney L."/>
            <person name="Fronick C."/>
            <person name="O'Laughlin M."/>
            <person name="Godfrey J."/>
            <person name="Wilson R.M."/>
            <person name="Miner T."/>
            <person name="Farmer C."/>
            <person name="Delehaunty K."/>
            <person name="Cordes M."/>
            <person name="Minx P."/>
            <person name="Tomlinson C."/>
            <person name="Chen J."/>
            <person name="Wollam A."/>
            <person name="Pepin K.H."/>
            <person name="Bhonagiri V."/>
            <person name="Zhang X."/>
            <person name="Suruliraj S."/>
            <person name="Warren W."/>
            <person name="Mitreva M."/>
            <person name="Mardis E.R."/>
            <person name="Wilson R.K."/>
        </authorList>
    </citation>
    <scope>NUCLEOTIDE SEQUENCE [LARGE SCALE GENOMIC DNA]</scope>
    <source>
        <strain evidence="12 13">DSM 1785</strain>
    </source>
</reference>
<dbReference type="PROSITE" id="PS50110">
    <property type="entry name" value="RESPONSE_REGULATORY"/>
    <property type="match status" value="1"/>
</dbReference>
<keyword evidence="4" id="KW-0805">Transcription regulation</keyword>
<dbReference type="CDD" id="cd00383">
    <property type="entry name" value="trans_reg_C"/>
    <property type="match status" value="1"/>
</dbReference>
<dbReference type="RefSeq" id="WP_005214464.1">
    <property type="nucleotide sequence ID" value="NZ_KB291660.1"/>
</dbReference>
<keyword evidence="13" id="KW-1185">Reference proteome</keyword>
<dbReference type="PANTHER" id="PTHR48111:SF40">
    <property type="entry name" value="PHOSPHATE REGULON TRANSCRIPTIONAL REGULATORY PROTEIN PHOB"/>
    <property type="match status" value="1"/>
</dbReference>
<name>L1QBV2_9CLOT</name>
<dbReference type="InterPro" id="IPR001867">
    <property type="entry name" value="OmpR/PhoB-type_DNA-bd"/>
</dbReference>
<evidence type="ECO:0000256" key="6">
    <source>
        <dbReference type="ARBA" id="ARBA00023163"/>
    </source>
</evidence>
<evidence type="ECO:0000256" key="1">
    <source>
        <dbReference type="ARBA" id="ARBA00018672"/>
    </source>
</evidence>
<protein>
    <recommendedName>
        <fullName evidence="1">Stage 0 sporulation protein A homolog</fullName>
    </recommendedName>
</protein>
<feature type="modified residue" description="4-aspartylphosphate" evidence="8">
    <location>
        <position position="54"/>
    </location>
</feature>
<dbReference type="STRING" id="545697.HMPREF0216_02521"/>
<dbReference type="InterPro" id="IPR001789">
    <property type="entry name" value="Sig_transdc_resp-reg_receiver"/>
</dbReference>
<evidence type="ECO:0000256" key="8">
    <source>
        <dbReference type="PROSITE-ProRule" id="PRU00169"/>
    </source>
</evidence>
<keyword evidence="2 8" id="KW-0597">Phosphoprotein</keyword>
<evidence type="ECO:0000256" key="3">
    <source>
        <dbReference type="ARBA" id="ARBA00023012"/>
    </source>
</evidence>
<dbReference type="Gene3D" id="6.10.250.690">
    <property type="match status" value="1"/>
</dbReference>
<dbReference type="Pfam" id="PF00486">
    <property type="entry name" value="Trans_reg_C"/>
    <property type="match status" value="1"/>
</dbReference>
<dbReference type="SUPFAM" id="SSF46894">
    <property type="entry name" value="C-terminal effector domain of the bipartite response regulators"/>
    <property type="match status" value="1"/>
</dbReference>
<feature type="domain" description="OmpR/PhoB-type" evidence="11">
    <location>
        <begin position="130"/>
        <end position="227"/>
    </location>
</feature>
<dbReference type="InterPro" id="IPR016032">
    <property type="entry name" value="Sig_transdc_resp-reg_C-effctor"/>
</dbReference>
<dbReference type="HOGENOM" id="CLU_000445_30_4_9"/>
<feature type="domain" description="Response regulatory" evidence="10">
    <location>
        <begin position="5"/>
        <end position="116"/>
    </location>
</feature>
<dbReference type="SMART" id="SM00448">
    <property type="entry name" value="REC"/>
    <property type="match status" value="1"/>
</dbReference>
<feature type="DNA-binding region" description="OmpR/PhoB-type" evidence="9">
    <location>
        <begin position="130"/>
        <end position="227"/>
    </location>
</feature>
<evidence type="ECO:0000256" key="4">
    <source>
        <dbReference type="ARBA" id="ARBA00023015"/>
    </source>
</evidence>
<comment type="caution">
    <text evidence="12">The sequence shown here is derived from an EMBL/GenBank/DDBJ whole genome shotgun (WGS) entry which is preliminary data.</text>
</comment>
<dbReference type="Gene3D" id="3.40.50.2300">
    <property type="match status" value="1"/>
</dbReference>
<dbReference type="Proteomes" id="UP000010420">
    <property type="component" value="Unassembled WGS sequence"/>
</dbReference>
<dbReference type="SUPFAM" id="SSF52172">
    <property type="entry name" value="CheY-like"/>
    <property type="match status" value="1"/>
</dbReference>
<dbReference type="GO" id="GO:0032993">
    <property type="term" value="C:protein-DNA complex"/>
    <property type="evidence" value="ECO:0007669"/>
    <property type="project" value="TreeGrafter"/>
</dbReference>
<dbReference type="PROSITE" id="PS51755">
    <property type="entry name" value="OMPR_PHOB"/>
    <property type="match status" value="1"/>
</dbReference>
<dbReference type="InterPro" id="IPR011006">
    <property type="entry name" value="CheY-like_superfamily"/>
</dbReference>
<dbReference type="InterPro" id="IPR039420">
    <property type="entry name" value="WalR-like"/>
</dbReference>
<dbReference type="InterPro" id="IPR036388">
    <property type="entry name" value="WH-like_DNA-bd_sf"/>
</dbReference>
<keyword evidence="5 9" id="KW-0238">DNA-binding</keyword>
<dbReference type="OrthoDB" id="9802426at2"/>
<dbReference type="GO" id="GO:0006355">
    <property type="term" value="P:regulation of DNA-templated transcription"/>
    <property type="evidence" value="ECO:0007669"/>
    <property type="project" value="InterPro"/>
</dbReference>
<dbReference type="FunFam" id="1.10.10.10:FF:000018">
    <property type="entry name" value="DNA-binding response regulator ResD"/>
    <property type="match status" value="1"/>
</dbReference>
<dbReference type="Pfam" id="PF00072">
    <property type="entry name" value="Response_reg"/>
    <property type="match status" value="1"/>
</dbReference>
<dbReference type="PANTHER" id="PTHR48111">
    <property type="entry name" value="REGULATOR OF RPOS"/>
    <property type="match status" value="1"/>
</dbReference>
<dbReference type="eggNOG" id="COG0745">
    <property type="taxonomic scope" value="Bacteria"/>
</dbReference>
<dbReference type="SMART" id="SM00862">
    <property type="entry name" value="Trans_reg_C"/>
    <property type="match status" value="1"/>
</dbReference>
<dbReference type="AlphaFoldDB" id="L1QBV2"/>
<dbReference type="PATRIC" id="fig|545697.3.peg.2482"/>
<dbReference type="GO" id="GO:0005829">
    <property type="term" value="C:cytosol"/>
    <property type="evidence" value="ECO:0007669"/>
    <property type="project" value="TreeGrafter"/>
</dbReference>
<evidence type="ECO:0000313" key="12">
    <source>
        <dbReference type="EMBL" id="EKY25421.1"/>
    </source>
</evidence>
<keyword evidence="3" id="KW-0902">Two-component regulatory system</keyword>
<evidence type="ECO:0000256" key="2">
    <source>
        <dbReference type="ARBA" id="ARBA00022553"/>
    </source>
</evidence>
<gene>
    <name evidence="12" type="ORF">HMPREF0216_02521</name>
</gene>
<dbReference type="GO" id="GO:0000976">
    <property type="term" value="F:transcription cis-regulatory region binding"/>
    <property type="evidence" value="ECO:0007669"/>
    <property type="project" value="TreeGrafter"/>
</dbReference>
<accession>L1QBV2</accession>
<dbReference type="GO" id="GO:0000156">
    <property type="term" value="F:phosphorelay response regulator activity"/>
    <property type="evidence" value="ECO:0007669"/>
    <property type="project" value="TreeGrafter"/>
</dbReference>
<dbReference type="Gene3D" id="1.10.10.10">
    <property type="entry name" value="Winged helix-like DNA-binding domain superfamily/Winged helix DNA-binding domain"/>
    <property type="match status" value="1"/>
</dbReference>
<dbReference type="FunFam" id="3.40.50.2300:FF:000001">
    <property type="entry name" value="DNA-binding response regulator PhoB"/>
    <property type="match status" value="1"/>
</dbReference>
<evidence type="ECO:0000256" key="7">
    <source>
        <dbReference type="ARBA" id="ARBA00024867"/>
    </source>
</evidence>